<evidence type="ECO:0000256" key="1">
    <source>
        <dbReference type="SAM" id="MobiDB-lite"/>
    </source>
</evidence>
<dbReference type="AlphaFoldDB" id="A0AAN9Y7B3"/>
<comment type="caution">
    <text evidence="3">The sequence shown here is derived from an EMBL/GenBank/DDBJ whole genome shotgun (WGS) entry which is preliminary data.</text>
</comment>
<gene>
    <name evidence="3" type="ORF">V9T40_008600</name>
</gene>
<feature type="compositionally biased region" description="Polar residues" evidence="1">
    <location>
        <begin position="44"/>
        <end position="58"/>
    </location>
</feature>
<reference evidence="3 4" key="1">
    <citation type="submission" date="2024-03" db="EMBL/GenBank/DDBJ databases">
        <title>Adaptation during the transition from Ophiocordyceps entomopathogen to insect associate is accompanied by gene loss and intensified selection.</title>
        <authorList>
            <person name="Ward C.M."/>
            <person name="Onetto C.A."/>
            <person name="Borneman A.R."/>
        </authorList>
    </citation>
    <scope>NUCLEOTIDE SEQUENCE [LARGE SCALE GENOMIC DNA]</scope>
    <source>
        <strain evidence="3">AWRI1</strain>
        <tissue evidence="3">Single Adult Female</tissue>
    </source>
</reference>
<dbReference type="SUPFAM" id="SSF55797">
    <property type="entry name" value="PR-1-like"/>
    <property type="match status" value="2"/>
</dbReference>
<evidence type="ECO:0000313" key="4">
    <source>
        <dbReference type="Proteomes" id="UP001367676"/>
    </source>
</evidence>
<organism evidence="3 4">
    <name type="scientific">Parthenolecanium corni</name>
    <dbReference type="NCBI Taxonomy" id="536013"/>
    <lineage>
        <taxon>Eukaryota</taxon>
        <taxon>Metazoa</taxon>
        <taxon>Ecdysozoa</taxon>
        <taxon>Arthropoda</taxon>
        <taxon>Hexapoda</taxon>
        <taxon>Insecta</taxon>
        <taxon>Pterygota</taxon>
        <taxon>Neoptera</taxon>
        <taxon>Paraneoptera</taxon>
        <taxon>Hemiptera</taxon>
        <taxon>Sternorrhyncha</taxon>
        <taxon>Coccoidea</taxon>
        <taxon>Coccidae</taxon>
        <taxon>Parthenolecanium</taxon>
    </lineage>
</organism>
<dbReference type="PANTHER" id="PTHR10334">
    <property type="entry name" value="CYSTEINE-RICH SECRETORY PROTEIN-RELATED"/>
    <property type="match status" value="1"/>
</dbReference>
<dbReference type="InterPro" id="IPR001283">
    <property type="entry name" value="CRISP-related"/>
</dbReference>
<evidence type="ECO:0000313" key="3">
    <source>
        <dbReference type="EMBL" id="KAK7601159.1"/>
    </source>
</evidence>
<dbReference type="CDD" id="cd05382">
    <property type="entry name" value="CAP_GAPR1-like"/>
    <property type="match status" value="2"/>
</dbReference>
<feature type="domain" description="SCP" evidence="2">
    <location>
        <begin position="101"/>
        <end position="236"/>
    </location>
</feature>
<dbReference type="EMBL" id="JBBCAQ010000010">
    <property type="protein sequence ID" value="KAK7601159.1"/>
    <property type="molecule type" value="Genomic_DNA"/>
</dbReference>
<feature type="domain" description="SCP" evidence="2">
    <location>
        <begin position="268"/>
        <end position="400"/>
    </location>
</feature>
<dbReference type="GO" id="GO:0005576">
    <property type="term" value="C:extracellular region"/>
    <property type="evidence" value="ECO:0007669"/>
    <property type="project" value="UniProtKB-SubCell"/>
</dbReference>
<dbReference type="InterPro" id="IPR014044">
    <property type="entry name" value="CAP_dom"/>
</dbReference>
<dbReference type="InterPro" id="IPR018244">
    <property type="entry name" value="Allrgn_V5/Tpx1_CS"/>
</dbReference>
<dbReference type="PROSITE" id="PS01009">
    <property type="entry name" value="CRISP_1"/>
    <property type="match status" value="2"/>
</dbReference>
<accession>A0AAN9Y7B3</accession>
<feature type="region of interest" description="Disordered" evidence="1">
    <location>
        <begin position="36"/>
        <end position="58"/>
    </location>
</feature>
<proteinExistence type="predicted"/>
<dbReference type="InterPro" id="IPR034113">
    <property type="entry name" value="SCP_GAPR1-like"/>
</dbReference>
<dbReference type="SMART" id="SM00198">
    <property type="entry name" value="SCP"/>
    <property type="match status" value="2"/>
</dbReference>
<dbReference type="Pfam" id="PF00188">
    <property type="entry name" value="CAP"/>
    <property type="match status" value="2"/>
</dbReference>
<protein>
    <recommendedName>
        <fullName evidence="2">SCP domain-containing protein</fullName>
    </recommendedName>
</protein>
<keyword evidence="4" id="KW-1185">Reference proteome</keyword>
<name>A0AAN9Y7B3_9HEMI</name>
<evidence type="ECO:0000259" key="2">
    <source>
        <dbReference type="SMART" id="SM00198"/>
    </source>
</evidence>
<sequence>MRTIATVFRWLAGAECPQQPQVETLTKETVQTFRPGNRTERKVTTSQKKNSQQIGDSQEFITLSRSASSSPELMSSLKQINDKRSINRIRSPRKSEIEVSQFIDQCFQAHNEYRSKHKVPPLILSKKLCRYSEEWAKHLAQRGGLDHRQNCPYGENLFCCWTSLPSYNVNGQEPVDCWYQEKDIHPFGREPSSLKSGHFTQVVWLASRELGVGIARSRNGQIFVVANYDPPGNFLGQFKENVPPVGGFPDGEYAPHVQCSFSPYSDEQLYDDMLKLHNEYRKKHKVPSLTLSQELCRRAQDWAKILARDDKLMHRPESSYGENLFSMWSSNTITGKDACVLWYQEGKDYNYTLEPRVLKCGHFTQMVWKNTKQVGFGLAKGRSGKVVIVANYLPAGNIIGQFLENVLHPSN</sequence>
<dbReference type="PRINTS" id="PR00837">
    <property type="entry name" value="V5TPXLIKE"/>
</dbReference>
<dbReference type="Gene3D" id="3.40.33.10">
    <property type="entry name" value="CAP"/>
    <property type="match status" value="2"/>
</dbReference>
<dbReference type="FunFam" id="3.40.33.10:FF:000002">
    <property type="entry name" value="Golgi-associated plant pathogenesis-related protein 1"/>
    <property type="match status" value="2"/>
</dbReference>
<dbReference type="InterPro" id="IPR035940">
    <property type="entry name" value="CAP_sf"/>
</dbReference>
<dbReference type="Proteomes" id="UP001367676">
    <property type="component" value="Unassembled WGS sequence"/>
</dbReference>